<dbReference type="EMBL" id="BJNZ01000006">
    <property type="protein sequence ID" value="GED09253.1"/>
    <property type="molecule type" value="Genomic_DNA"/>
</dbReference>
<dbReference type="CDD" id="cd17321">
    <property type="entry name" value="MFS_MMR_MDR_like"/>
    <property type="match status" value="1"/>
</dbReference>
<feature type="transmembrane region" description="Helical" evidence="6">
    <location>
        <begin position="309"/>
        <end position="331"/>
    </location>
</feature>
<dbReference type="Gene3D" id="1.20.1720.10">
    <property type="entry name" value="Multidrug resistance protein D"/>
    <property type="match status" value="1"/>
</dbReference>
<organism evidence="8 9">
    <name type="scientific">Cellulosimicrobium cellulans</name>
    <name type="common">Arthrobacter luteus</name>
    <dbReference type="NCBI Taxonomy" id="1710"/>
    <lineage>
        <taxon>Bacteria</taxon>
        <taxon>Bacillati</taxon>
        <taxon>Actinomycetota</taxon>
        <taxon>Actinomycetes</taxon>
        <taxon>Micrococcales</taxon>
        <taxon>Promicromonosporaceae</taxon>
        <taxon>Cellulosimicrobium</taxon>
    </lineage>
</organism>
<dbReference type="PANTHER" id="PTHR42718:SF42">
    <property type="entry name" value="EXPORT PROTEIN"/>
    <property type="match status" value="1"/>
</dbReference>
<feature type="domain" description="Major facilitator superfamily (MFS) profile" evidence="7">
    <location>
        <begin position="25"/>
        <end position="511"/>
    </location>
</feature>
<dbReference type="InterPro" id="IPR011701">
    <property type="entry name" value="MFS"/>
</dbReference>
<evidence type="ECO:0000313" key="9">
    <source>
        <dbReference type="Proteomes" id="UP000316659"/>
    </source>
</evidence>
<feature type="transmembrane region" description="Helical" evidence="6">
    <location>
        <begin position="282"/>
        <end position="303"/>
    </location>
</feature>
<feature type="transmembrane region" description="Helical" evidence="6">
    <location>
        <begin position="177"/>
        <end position="198"/>
    </location>
</feature>
<feature type="region of interest" description="Disordered" evidence="5">
    <location>
        <begin position="512"/>
        <end position="537"/>
    </location>
</feature>
<name>A0A4Y4DX21_CELCE</name>
<feature type="transmembrane region" description="Helical" evidence="6">
    <location>
        <begin position="488"/>
        <end position="505"/>
    </location>
</feature>
<sequence length="537" mass="54919">MTSTPVTAAADGSSTIDDPRRRRSILLAVSLALMAVVASVSGLNVAQPHLALEFSASQSEVLWMINTYTITLAALLLPLGAVGDRWGRRPVLLIGLLVFGVANVAAGLAPTIGVMVGARLASGVGAALVMPVTLSVITSTFPDGERSKAIGAWTAVAGGGGILGMYLSALLVDVADWRFLFVLPVLLVVAAGVVALRSVPNSREHRSHRYDIVGALTSVVAAVGFTVALHEGPERGWSAPVPSVSLVLALAGAVGFVLWELRTPAPLLDVRRFRTRGLSSGSTLLLVMFGVQAGVSLVLYPFFQVVLGWTGLLSTLAMMPMALLMMLMSGLAPLVAARVGARATMAAGVLIAGAGLATMASLVSVEGGYLTVLPGLVAMGLGMGLAMTPSTEAITSSLPREQQGVASALNDLTRELGAALGIALLGALLTAGYRTAVEPQLVGVPAAVADDARDGIANAVAASADAGPLAAQVVRAAQESFVTGWQQSMWIGAAVMAAMFVVVLLRGPQRGPTLSAPTPEPSLETDADQPSHPLTAK</sequence>
<evidence type="ECO:0000256" key="1">
    <source>
        <dbReference type="ARBA" id="ARBA00004651"/>
    </source>
</evidence>
<dbReference type="GO" id="GO:0005886">
    <property type="term" value="C:plasma membrane"/>
    <property type="evidence" value="ECO:0007669"/>
    <property type="project" value="UniProtKB-SubCell"/>
</dbReference>
<feature type="transmembrane region" description="Helical" evidence="6">
    <location>
        <begin position="150"/>
        <end position="171"/>
    </location>
</feature>
<keyword evidence="3 6" id="KW-1133">Transmembrane helix</keyword>
<dbReference type="RefSeq" id="WP_141388812.1">
    <property type="nucleotide sequence ID" value="NZ_BJNZ01000006.1"/>
</dbReference>
<dbReference type="Gene3D" id="1.20.1250.20">
    <property type="entry name" value="MFS general substrate transporter like domains"/>
    <property type="match status" value="1"/>
</dbReference>
<proteinExistence type="predicted"/>
<evidence type="ECO:0000256" key="5">
    <source>
        <dbReference type="SAM" id="MobiDB-lite"/>
    </source>
</evidence>
<accession>A0A4Y4DX21</accession>
<feature type="transmembrane region" description="Helical" evidence="6">
    <location>
        <begin position="118"/>
        <end position="138"/>
    </location>
</feature>
<dbReference type="SUPFAM" id="SSF103473">
    <property type="entry name" value="MFS general substrate transporter"/>
    <property type="match status" value="1"/>
</dbReference>
<comment type="subcellular location">
    <subcellularLocation>
        <location evidence="1">Cell membrane</location>
        <topology evidence="1">Multi-pass membrane protein</topology>
    </subcellularLocation>
</comment>
<feature type="transmembrane region" description="Helical" evidence="6">
    <location>
        <begin position="241"/>
        <end position="261"/>
    </location>
</feature>
<dbReference type="Proteomes" id="UP000316659">
    <property type="component" value="Unassembled WGS sequence"/>
</dbReference>
<dbReference type="InterPro" id="IPR036259">
    <property type="entry name" value="MFS_trans_sf"/>
</dbReference>
<comment type="caution">
    <text evidence="8">The sequence shown here is derived from an EMBL/GenBank/DDBJ whole genome shotgun (WGS) entry which is preliminary data.</text>
</comment>
<feature type="transmembrane region" description="Helical" evidence="6">
    <location>
        <begin position="343"/>
        <end position="363"/>
    </location>
</feature>
<evidence type="ECO:0000256" key="2">
    <source>
        <dbReference type="ARBA" id="ARBA00022692"/>
    </source>
</evidence>
<feature type="transmembrane region" description="Helical" evidence="6">
    <location>
        <begin position="25"/>
        <end position="46"/>
    </location>
</feature>
<dbReference type="Pfam" id="PF07690">
    <property type="entry name" value="MFS_1"/>
    <property type="match status" value="1"/>
</dbReference>
<keyword evidence="2 6" id="KW-0812">Transmembrane</keyword>
<protein>
    <submittedName>
        <fullName evidence="8">MFS transporter</fullName>
    </submittedName>
</protein>
<feature type="transmembrane region" description="Helical" evidence="6">
    <location>
        <begin position="91"/>
        <end position="112"/>
    </location>
</feature>
<evidence type="ECO:0000259" key="7">
    <source>
        <dbReference type="PROSITE" id="PS50850"/>
    </source>
</evidence>
<feature type="transmembrane region" description="Helical" evidence="6">
    <location>
        <begin position="61"/>
        <end position="79"/>
    </location>
</feature>
<feature type="transmembrane region" description="Helical" evidence="6">
    <location>
        <begin position="210"/>
        <end position="229"/>
    </location>
</feature>
<evidence type="ECO:0000256" key="3">
    <source>
        <dbReference type="ARBA" id="ARBA00022989"/>
    </source>
</evidence>
<keyword evidence="4 6" id="KW-0472">Membrane</keyword>
<dbReference type="PANTHER" id="PTHR42718">
    <property type="entry name" value="MAJOR FACILITATOR SUPERFAMILY MULTIDRUG TRANSPORTER MFSC"/>
    <property type="match status" value="1"/>
</dbReference>
<dbReference type="GO" id="GO:0022857">
    <property type="term" value="F:transmembrane transporter activity"/>
    <property type="evidence" value="ECO:0007669"/>
    <property type="project" value="InterPro"/>
</dbReference>
<gene>
    <name evidence="8" type="ORF">CCE02nite_12520</name>
</gene>
<reference evidence="8 9" key="1">
    <citation type="submission" date="2019-06" db="EMBL/GenBank/DDBJ databases">
        <title>Whole genome shotgun sequence of Cellulosimicrobium cellulans NBRC 15516.</title>
        <authorList>
            <person name="Hosoyama A."/>
            <person name="Uohara A."/>
            <person name="Ohji S."/>
            <person name="Ichikawa N."/>
        </authorList>
    </citation>
    <scope>NUCLEOTIDE SEQUENCE [LARGE SCALE GENOMIC DNA]</scope>
    <source>
        <strain evidence="8 9">NBRC 15516</strain>
    </source>
</reference>
<dbReference type="AlphaFoldDB" id="A0A4Y4DX21"/>
<dbReference type="PROSITE" id="PS50850">
    <property type="entry name" value="MFS"/>
    <property type="match status" value="1"/>
</dbReference>
<evidence type="ECO:0000313" key="8">
    <source>
        <dbReference type="EMBL" id="GED09253.1"/>
    </source>
</evidence>
<evidence type="ECO:0000256" key="4">
    <source>
        <dbReference type="ARBA" id="ARBA00023136"/>
    </source>
</evidence>
<dbReference type="InterPro" id="IPR020846">
    <property type="entry name" value="MFS_dom"/>
</dbReference>
<evidence type="ECO:0000256" key="6">
    <source>
        <dbReference type="SAM" id="Phobius"/>
    </source>
</evidence>